<evidence type="ECO:0000313" key="5">
    <source>
        <dbReference type="EMBL" id="SHK28921.1"/>
    </source>
</evidence>
<dbReference type="OrthoDB" id="9812571at2"/>
<evidence type="ECO:0000256" key="3">
    <source>
        <dbReference type="ARBA" id="ARBA00022737"/>
    </source>
</evidence>
<evidence type="ECO:0000256" key="2">
    <source>
        <dbReference type="ARBA" id="ARBA00022679"/>
    </source>
</evidence>
<dbReference type="InterPro" id="IPR051159">
    <property type="entry name" value="Hexapeptide_acetyltransf"/>
</dbReference>
<keyword evidence="2 5" id="KW-0808">Transferase</keyword>
<protein>
    <submittedName>
        <fullName evidence="5">Transferase hexapeptide (Six repeat-containing protein)</fullName>
    </submittedName>
</protein>
<evidence type="ECO:0000256" key="4">
    <source>
        <dbReference type="ARBA" id="ARBA00023315"/>
    </source>
</evidence>
<dbReference type="CDD" id="cd04647">
    <property type="entry name" value="LbH_MAT_like"/>
    <property type="match status" value="1"/>
</dbReference>
<keyword evidence="4" id="KW-0012">Acyltransferase</keyword>
<dbReference type="InterPro" id="IPR011004">
    <property type="entry name" value="Trimer_LpxA-like_sf"/>
</dbReference>
<dbReference type="Pfam" id="PF00132">
    <property type="entry name" value="Hexapep"/>
    <property type="match status" value="1"/>
</dbReference>
<dbReference type="Gene3D" id="2.160.10.10">
    <property type="entry name" value="Hexapeptide repeat proteins"/>
    <property type="match status" value="1"/>
</dbReference>
<gene>
    <name evidence="5" type="ORF">SAMN05216463_101145</name>
</gene>
<dbReference type="PANTHER" id="PTHR23416">
    <property type="entry name" value="SIALIC ACID SYNTHASE-RELATED"/>
    <property type="match status" value="1"/>
</dbReference>
<comment type="similarity">
    <text evidence="1">Belongs to the transferase hexapeptide repeat family.</text>
</comment>
<dbReference type="GO" id="GO:0008374">
    <property type="term" value="F:O-acyltransferase activity"/>
    <property type="evidence" value="ECO:0007669"/>
    <property type="project" value="TreeGrafter"/>
</dbReference>
<reference evidence="5 6" key="1">
    <citation type="submission" date="2016-11" db="EMBL/GenBank/DDBJ databases">
        <authorList>
            <person name="Jaros S."/>
            <person name="Januszkiewicz K."/>
            <person name="Wedrychowicz H."/>
        </authorList>
    </citation>
    <scope>NUCLEOTIDE SEQUENCE [LARGE SCALE GENOMIC DNA]</scope>
    <source>
        <strain evidence="5 6">KHT3</strain>
    </source>
</reference>
<evidence type="ECO:0000313" key="6">
    <source>
        <dbReference type="Proteomes" id="UP000184130"/>
    </source>
</evidence>
<sequence>MKAETGKLSLTFRLLQRLGMNYSEQEYGQVSLWAVIKKFFFTYKYSFMLYLMDCWLFAPFALRKLRPWCLRQIGCHVGKGCAIGDHVHVDAGHAELIFIGDHVQLTGGCRLLCHQRDLSGYRKGDDCAKLPYRLGEIHIGKGVMIGMHSMVMPGVTIGEGAVVGAFSLVTKDIPAWTIAVGRPAKVIKEIPKRKE</sequence>
<dbReference type="InterPro" id="IPR001451">
    <property type="entry name" value="Hexapep"/>
</dbReference>
<dbReference type="PANTHER" id="PTHR23416:SF23">
    <property type="entry name" value="ACETYLTRANSFERASE C18B11.09C-RELATED"/>
    <property type="match status" value="1"/>
</dbReference>
<accession>A0A1M6R8Y8</accession>
<evidence type="ECO:0000256" key="1">
    <source>
        <dbReference type="ARBA" id="ARBA00007274"/>
    </source>
</evidence>
<dbReference type="RefSeq" id="WP_073203776.1">
    <property type="nucleotide sequence ID" value="NZ_FRBD01000001.1"/>
</dbReference>
<dbReference type="EMBL" id="FRBD01000001">
    <property type="protein sequence ID" value="SHK28921.1"/>
    <property type="molecule type" value="Genomic_DNA"/>
</dbReference>
<dbReference type="Proteomes" id="UP000184130">
    <property type="component" value="Unassembled WGS sequence"/>
</dbReference>
<proteinExistence type="inferred from homology"/>
<organism evidence="5 6">
    <name type="scientific">Xylanibacter ruminicola</name>
    <name type="common">Prevotella ruminicola</name>
    <dbReference type="NCBI Taxonomy" id="839"/>
    <lineage>
        <taxon>Bacteria</taxon>
        <taxon>Pseudomonadati</taxon>
        <taxon>Bacteroidota</taxon>
        <taxon>Bacteroidia</taxon>
        <taxon>Bacteroidales</taxon>
        <taxon>Prevotellaceae</taxon>
        <taxon>Xylanibacter</taxon>
    </lineage>
</organism>
<name>A0A1M6R8Y8_XYLRU</name>
<dbReference type="InterPro" id="IPR018357">
    <property type="entry name" value="Hexapep_transf_CS"/>
</dbReference>
<dbReference type="AlphaFoldDB" id="A0A1M6R8Y8"/>
<dbReference type="SUPFAM" id="SSF51161">
    <property type="entry name" value="Trimeric LpxA-like enzymes"/>
    <property type="match status" value="1"/>
</dbReference>
<keyword evidence="3" id="KW-0677">Repeat</keyword>
<dbReference type="PROSITE" id="PS00101">
    <property type="entry name" value="HEXAPEP_TRANSFERASES"/>
    <property type="match status" value="1"/>
</dbReference>